<dbReference type="SMART" id="SM00047">
    <property type="entry name" value="LYZ2"/>
    <property type="match status" value="1"/>
</dbReference>
<name>A0A1I2X8P1_9SPHI</name>
<keyword evidence="8" id="KW-1185">Reference proteome</keyword>
<keyword evidence="1" id="KW-0929">Antimicrobial</keyword>
<dbReference type="InterPro" id="IPR051056">
    <property type="entry name" value="Glycosyl_Hydrolase_73"/>
</dbReference>
<proteinExistence type="predicted"/>
<dbReference type="PANTHER" id="PTHR33308">
    <property type="entry name" value="PEPTIDOGLYCAN HYDROLASE FLGJ"/>
    <property type="match status" value="1"/>
</dbReference>
<dbReference type="Pfam" id="PF01832">
    <property type="entry name" value="Glucosaminidase"/>
    <property type="match status" value="1"/>
</dbReference>
<dbReference type="PANTHER" id="PTHR33308:SF9">
    <property type="entry name" value="PEPTIDOGLYCAN HYDROLASE FLGJ"/>
    <property type="match status" value="1"/>
</dbReference>
<evidence type="ECO:0000256" key="1">
    <source>
        <dbReference type="ARBA" id="ARBA00022529"/>
    </source>
</evidence>
<dbReference type="AlphaFoldDB" id="A0A1I2X8P1"/>
<dbReference type="GO" id="GO:0031640">
    <property type="term" value="P:killing of cells of another organism"/>
    <property type="evidence" value="ECO:0007669"/>
    <property type="project" value="UniProtKB-KW"/>
</dbReference>
<sequence length="226" mass="25616">MKKTFLLLFLLGLSILSIKAQSTQDYILANVNHAQYLMQQYQLPASIILGVAIHESAAGRSKIAKYLNNHFGVKGANSNAEIQSAYRDYPSVDSSYSHFVSFLQSRKYFNVLFDQYDQYDYKNWARGIQRGGYAASRTWATQVIAIIKKYELFQYDNRPEGYIEPINPPEAPSRKTLAPKKNKIYTIKPGDNLSTIAKKNHTTVTSIMRKNGLKSPALKPGQKIKL</sequence>
<feature type="signal peptide" evidence="5">
    <location>
        <begin position="1"/>
        <end position="20"/>
    </location>
</feature>
<reference evidence="7 8" key="1">
    <citation type="submission" date="2016-10" db="EMBL/GenBank/DDBJ databases">
        <authorList>
            <person name="de Groot N.N."/>
        </authorList>
    </citation>
    <scope>NUCLEOTIDE SEQUENCE [LARGE SCALE GENOMIC DNA]</scope>
    <source>
        <strain evidence="7 8">DSM 18684</strain>
    </source>
</reference>
<gene>
    <name evidence="7" type="ORF">SAMN04489864_10542</name>
</gene>
<dbReference type="OrthoDB" id="977752at2"/>
<feature type="domain" description="LysM" evidence="6">
    <location>
        <begin position="183"/>
        <end position="226"/>
    </location>
</feature>
<organism evidence="7 8">
    <name type="scientific">Pedobacter insulae</name>
    <dbReference type="NCBI Taxonomy" id="414048"/>
    <lineage>
        <taxon>Bacteria</taxon>
        <taxon>Pseudomonadati</taxon>
        <taxon>Bacteroidota</taxon>
        <taxon>Sphingobacteriia</taxon>
        <taxon>Sphingobacteriales</taxon>
        <taxon>Sphingobacteriaceae</taxon>
        <taxon>Pedobacter</taxon>
    </lineage>
</organism>
<dbReference type="SUPFAM" id="SSF54106">
    <property type="entry name" value="LysM domain"/>
    <property type="match status" value="1"/>
</dbReference>
<dbReference type="Pfam" id="PF01476">
    <property type="entry name" value="LysM"/>
    <property type="match status" value="1"/>
</dbReference>
<evidence type="ECO:0000313" key="7">
    <source>
        <dbReference type="EMBL" id="SFH09377.1"/>
    </source>
</evidence>
<keyword evidence="3 7" id="KW-0378">Hydrolase</keyword>
<dbReference type="EMBL" id="FOPP01000005">
    <property type="protein sequence ID" value="SFH09377.1"/>
    <property type="molecule type" value="Genomic_DNA"/>
</dbReference>
<keyword evidence="5" id="KW-0732">Signal</keyword>
<dbReference type="STRING" id="414048.SAMN04489864_10542"/>
<dbReference type="GO" id="GO:0042742">
    <property type="term" value="P:defense response to bacterium"/>
    <property type="evidence" value="ECO:0007669"/>
    <property type="project" value="UniProtKB-KW"/>
</dbReference>
<dbReference type="GO" id="GO:0004040">
    <property type="term" value="F:amidase activity"/>
    <property type="evidence" value="ECO:0007669"/>
    <property type="project" value="InterPro"/>
</dbReference>
<evidence type="ECO:0000256" key="3">
    <source>
        <dbReference type="ARBA" id="ARBA00022801"/>
    </source>
</evidence>
<dbReference type="InterPro" id="IPR002901">
    <property type="entry name" value="MGlyc_endo_b_GlcNAc-like_dom"/>
</dbReference>
<dbReference type="Gene3D" id="3.10.350.10">
    <property type="entry name" value="LysM domain"/>
    <property type="match status" value="1"/>
</dbReference>
<evidence type="ECO:0000256" key="4">
    <source>
        <dbReference type="ARBA" id="ARBA00032108"/>
    </source>
</evidence>
<dbReference type="Proteomes" id="UP000199666">
    <property type="component" value="Unassembled WGS sequence"/>
</dbReference>
<evidence type="ECO:0000256" key="5">
    <source>
        <dbReference type="SAM" id="SignalP"/>
    </source>
</evidence>
<dbReference type="InterPro" id="IPR018392">
    <property type="entry name" value="LysM"/>
</dbReference>
<evidence type="ECO:0000259" key="6">
    <source>
        <dbReference type="PROSITE" id="PS51782"/>
    </source>
</evidence>
<dbReference type="CDD" id="cd00118">
    <property type="entry name" value="LysM"/>
    <property type="match status" value="1"/>
</dbReference>
<evidence type="ECO:0000256" key="2">
    <source>
        <dbReference type="ARBA" id="ARBA00022638"/>
    </source>
</evidence>
<keyword evidence="2" id="KW-0081">Bacteriolytic enzyme</keyword>
<protein>
    <recommendedName>
        <fullName evidence="4">Peptidoglycan hydrolase</fullName>
    </recommendedName>
</protein>
<dbReference type="PROSITE" id="PS51782">
    <property type="entry name" value="LYSM"/>
    <property type="match status" value="1"/>
</dbReference>
<evidence type="ECO:0000313" key="8">
    <source>
        <dbReference type="Proteomes" id="UP000199666"/>
    </source>
</evidence>
<dbReference type="Gene3D" id="1.10.530.10">
    <property type="match status" value="1"/>
</dbReference>
<dbReference type="InterPro" id="IPR036779">
    <property type="entry name" value="LysM_dom_sf"/>
</dbReference>
<dbReference type="SMART" id="SM00257">
    <property type="entry name" value="LysM"/>
    <property type="match status" value="1"/>
</dbReference>
<accession>A0A1I2X8P1</accession>
<dbReference type="RefSeq" id="WP_090993423.1">
    <property type="nucleotide sequence ID" value="NZ_FOPP01000005.1"/>
</dbReference>
<feature type="chain" id="PRO_5011733261" description="Peptidoglycan hydrolase" evidence="5">
    <location>
        <begin position="21"/>
        <end position="226"/>
    </location>
</feature>